<sequence>MEVRHGDLLDPHPDITALFCYYNALYFQGKLGACSVQWSSKRMTLCAGICKYSFCGGCEIRLSEPLLKYRSVSDLKNTLLHEMIHAFLFLDNGNKDHDDHGQYFLAKMKEINVSSLQDFERPVEGYNITVYHNFKDEVNNYRVHHWTCQSCGNLVKRAMNRAPSPADCTFKAGSTGTCSHPRCLWHTHETTCGGSYLKTAEPPGYKDKRKKRKEEGRKIPQNCWKSLWDAIEELEHQRLSQRSKRLKEHKRYRFNCG</sequence>
<proteinExistence type="predicted"/>
<dbReference type="HOGENOM" id="CLU_083493_0_0_1"/>
<dbReference type="InterPro" id="IPR044245">
    <property type="entry name" value="Spartan"/>
</dbReference>
<dbReference type="SMART" id="SM00731">
    <property type="entry name" value="SprT"/>
    <property type="match status" value="1"/>
</dbReference>
<dbReference type="eggNOG" id="KOG3931">
    <property type="taxonomic scope" value="Eukaryota"/>
</dbReference>
<dbReference type="GO" id="GO:0004222">
    <property type="term" value="F:metalloendopeptidase activity"/>
    <property type="evidence" value="ECO:0007669"/>
    <property type="project" value="InterPro"/>
</dbReference>
<dbReference type="GO" id="GO:0031593">
    <property type="term" value="F:polyubiquitin modification-dependent protein binding"/>
    <property type="evidence" value="ECO:0000318"/>
    <property type="project" value="GO_Central"/>
</dbReference>
<dbReference type="Proteomes" id="UP000001514">
    <property type="component" value="Unassembled WGS sequence"/>
</dbReference>
<dbReference type="GO" id="GO:0006974">
    <property type="term" value="P:DNA damage response"/>
    <property type="evidence" value="ECO:0000318"/>
    <property type="project" value="GO_Central"/>
</dbReference>
<dbReference type="STRING" id="88036.D8T076"/>
<gene>
    <name evidence="2" type="ORF">SELMODRAFT_447527</name>
</gene>
<dbReference type="AlphaFoldDB" id="D8T076"/>
<evidence type="ECO:0000259" key="1">
    <source>
        <dbReference type="SMART" id="SM00731"/>
    </source>
</evidence>
<dbReference type="Gramene" id="EFJ10032">
    <property type="protein sequence ID" value="EFJ10032"/>
    <property type="gene ID" value="SELMODRAFT_447527"/>
</dbReference>
<dbReference type="InterPro" id="IPR006640">
    <property type="entry name" value="SprT-like_domain"/>
</dbReference>
<dbReference type="Pfam" id="PF10263">
    <property type="entry name" value="SprT-like"/>
    <property type="match status" value="1"/>
</dbReference>
<feature type="domain" description="SprT-like" evidence="1">
    <location>
        <begin position="13"/>
        <end position="199"/>
    </location>
</feature>
<name>D8T076_SELML</name>
<protein>
    <recommendedName>
        <fullName evidence="1">SprT-like domain-containing protein</fullName>
    </recommendedName>
</protein>
<dbReference type="GO" id="GO:0005634">
    <property type="term" value="C:nucleus"/>
    <property type="evidence" value="ECO:0000318"/>
    <property type="project" value="GO_Central"/>
</dbReference>
<dbReference type="OMA" id="IWRCNGP"/>
<dbReference type="PANTHER" id="PTHR21220:SF0">
    <property type="entry name" value="DNA-DEPENDENT METALLOPROTEASE SPRTN"/>
    <property type="match status" value="1"/>
</dbReference>
<dbReference type="KEGG" id="smo:SELMODRAFT_447527"/>
<organism evidence="3">
    <name type="scientific">Selaginella moellendorffii</name>
    <name type="common">Spikemoss</name>
    <dbReference type="NCBI Taxonomy" id="88036"/>
    <lineage>
        <taxon>Eukaryota</taxon>
        <taxon>Viridiplantae</taxon>
        <taxon>Streptophyta</taxon>
        <taxon>Embryophyta</taxon>
        <taxon>Tracheophyta</taxon>
        <taxon>Lycopodiopsida</taxon>
        <taxon>Selaginellales</taxon>
        <taxon>Selaginellaceae</taxon>
        <taxon>Selaginella</taxon>
    </lineage>
</organism>
<dbReference type="InParanoid" id="D8T076"/>
<dbReference type="EMBL" id="GL377657">
    <property type="protein sequence ID" value="EFJ10032.1"/>
    <property type="molecule type" value="Genomic_DNA"/>
</dbReference>
<dbReference type="PANTHER" id="PTHR21220">
    <property type="entry name" value="DNA-DEPENDENT METALLOPROTEASE SPRTN"/>
    <property type="match status" value="1"/>
</dbReference>
<reference evidence="2 3" key="1">
    <citation type="journal article" date="2011" name="Science">
        <title>The Selaginella genome identifies genetic changes associated with the evolution of vascular plants.</title>
        <authorList>
            <person name="Banks J.A."/>
            <person name="Nishiyama T."/>
            <person name="Hasebe M."/>
            <person name="Bowman J.L."/>
            <person name="Gribskov M."/>
            <person name="dePamphilis C."/>
            <person name="Albert V.A."/>
            <person name="Aono N."/>
            <person name="Aoyama T."/>
            <person name="Ambrose B.A."/>
            <person name="Ashton N.W."/>
            <person name="Axtell M.J."/>
            <person name="Barker E."/>
            <person name="Barker M.S."/>
            <person name="Bennetzen J.L."/>
            <person name="Bonawitz N.D."/>
            <person name="Chapple C."/>
            <person name="Cheng C."/>
            <person name="Correa L.G."/>
            <person name="Dacre M."/>
            <person name="DeBarry J."/>
            <person name="Dreyer I."/>
            <person name="Elias M."/>
            <person name="Engstrom E.M."/>
            <person name="Estelle M."/>
            <person name="Feng L."/>
            <person name="Finet C."/>
            <person name="Floyd S.K."/>
            <person name="Frommer W.B."/>
            <person name="Fujita T."/>
            <person name="Gramzow L."/>
            <person name="Gutensohn M."/>
            <person name="Harholt J."/>
            <person name="Hattori M."/>
            <person name="Heyl A."/>
            <person name="Hirai T."/>
            <person name="Hiwatashi Y."/>
            <person name="Ishikawa M."/>
            <person name="Iwata M."/>
            <person name="Karol K.G."/>
            <person name="Koehler B."/>
            <person name="Kolukisaoglu U."/>
            <person name="Kubo M."/>
            <person name="Kurata T."/>
            <person name="Lalonde S."/>
            <person name="Li K."/>
            <person name="Li Y."/>
            <person name="Litt A."/>
            <person name="Lyons E."/>
            <person name="Manning G."/>
            <person name="Maruyama T."/>
            <person name="Michael T.P."/>
            <person name="Mikami K."/>
            <person name="Miyazaki S."/>
            <person name="Morinaga S."/>
            <person name="Murata T."/>
            <person name="Mueller-Roeber B."/>
            <person name="Nelson D.R."/>
            <person name="Obara M."/>
            <person name="Oguri Y."/>
            <person name="Olmstead R.G."/>
            <person name="Onodera N."/>
            <person name="Petersen B.L."/>
            <person name="Pils B."/>
            <person name="Prigge M."/>
            <person name="Rensing S.A."/>
            <person name="Riano-Pachon D.M."/>
            <person name="Roberts A.W."/>
            <person name="Sato Y."/>
            <person name="Scheller H.V."/>
            <person name="Schulz B."/>
            <person name="Schulz C."/>
            <person name="Shakirov E.V."/>
            <person name="Shibagaki N."/>
            <person name="Shinohara N."/>
            <person name="Shippen D.E."/>
            <person name="Soerensen I."/>
            <person name="Sotooka R."/>
            <person name="Sugimoto N."/>
            <person name="Sugita M."/>
            <person name="Sumikawa N."/>
            <person name="Tanurdzic M."/>
            <person name="Theissen G."/>
            <person name="Ulvskov P."/>
            <person name="Wakazuki S."/>
            <person name="Weng J.K."/>
            <person name="Willats W.W."/>
            <person name="Wipf D."/>
            <person name="Wolf P.G."/>
            <person name="Yang L."/>
            <person name="Zimmer A.D."/>
            <person name="Zhu Q."/>
            <person name="Mitros T."/>
            <person name="Hellsten U."/>
            <person name="Loque D."/>
            <person name="Otillar R."/>
            <person name="Salamov A."/>
            <person name="Schmutz J."/>
            <person name="Shapiro H."/>
            <person name="Lindquist E."/>
            <person name="Lucas S."/>
            <person name="Rokhsar D."/>
            <person name="Grigoriev I.V."/>
        </authorList>
    </citation>
    <scope>NUCLEOTIDE SEQUENCE [LARGE SCALE GENOMIC DNA]</scope>
</reference>
<dbReference type="GO" id="GO:0003697">
    <property type="term" value="F:single-stranded DNA binding"/>
    <property type="evidence" value="ECO:0007669"/>
    <property type="project" value="InterPro"/>
</dbReference>
<keyword evidence="3" id="KW-1185">Reference proteome</keyword>
<evidence type="ECO:0000313" key="2">
    <source>
        <dbReference type="EMBL" id="EFJ10032.1"/>
    </source>
</evidence>
<accession>D8T076</accession>
<evidence type="ECO:0000313" key="3">
    <source>
        <dbReference type="Proteomes" id="UP000001514"/>
    </source>
</evidence>